<protein>
    <submittedName>
        <fullName evidence="2">Uncharacterized protein</fullName>
    </submittedName>
</protein>
<proteinExistence type="predicted"/>
<organism evidence="2 3">
    <name type="scientific">Paenimyroides aestuarii</name>
    <dbReference type="NCBI Taxonomy" id="2968490"/>
    <lineage>
        <taxon>Bacteria</taxon>
        <taxon>Pseudomonadati</taxon>
        <taxon>Bacteroidota</taxon>
        <taxon>Flavobacteriia</taxon>
        <taxon>Flavobacteriales</taxon>
        <taxon>Flavobacteriaceae</taxon>
        <taxon>Paenimyroides</taxon>
    </lineage>
</organism>
<keyword evidence="1" id="KW-0812">Transmembrane</keyword>
<evidence type="ECO:0000313" key="3">
    <source>
        <dbReference type="Proteomes" id="UP001317001"/>
    </source>
</evidence>
<sequence>MSNFYRNRLSPENKSTFVFTIVYHLVALISLFGLYPKDIFYNEFADIGIYVTIPISFISWGLRFSSTKVDLIVIGIQLFFFILNLYINKKIERKQRY</sequence>
<name>A0ABY5NPL0_9FLAO</name>
<feature type="transmembrane region" description="Helical" evidence="1">
    <location>
        <begin position="71"/>
        <end position="87"/>
    </location>
</feature>
<evidence type="ECO:0000313" key="2">
    <source>
        <dbReference type="EMBL" id="UUV20465.1"/>
    </source>
</evidence>
<dbReference type="RefSeq" id="WP_257498367.1">
    <property type="nucleotide sequence ID" value="NZ_CP102382.1"/>
</dbReference>
<dbReference type="EMBL" id="CP102382">
    <property type="protein sequence ID" value="UUV20465.1"/>
    <property type="molecule type" value="Genomic_DNA"/>
</dbReference>
<accession>A0ABY5NPL0</accession>
<feature type="transmembrane region" description="Helical" evidence="1">
    <location>
        <begin position="16"/>
        <end position="35"/>
    </location>
</feature>
<keyword evidence="3" id="KW-1185">Reference proteome</keyword>
<keyword evidence="1" id="KW-0472">Membrane</keyword>
<dbReference type="Proteomes" id="UP001317001">
    <property type="component" value="Chromosome"/>
</dbReference>
<keyword evidence="1" id="KW-1133">Transmembrane helix</keyword>
<gene>
    <name evidence="2" type="ORF">NPX36_08800</name>
</gene>
<reference evidence="2 3" key="1">
    <citation type="submission" date="2022-08" db="EMBL/GenBank/DDBJ databases">
        <title>Myroides zhujiangensis sp. nov., a novel bacterium isolated from sediment in the Pearl River Estuary.</title>
        <authorList>
            <person name="Cui L."/>
        </authorList>
    </citation>
    <scope>NUCLEOTIDE SEQUENCE [LARGE SCALE GENOMIC DNA]</scope>
    <source>
        <strain evidence="2 3">SCSIO 72103</strain>
    </source>
</reference>
<evidence type="ECO:0000256" key="1">
    <source>
        <dbReference type="SAM" id="Phobius"/>
    </source>
</evidence>
<feature type="transmembrane region" description="Helical" evidence="1">
    <location>
        <begin position="47"/>
        <end position="65"/>
    </location>
</feature>